<sequence>MSALEKVRMLKQLQELNTKKRNTQGLALVKVLAEIQKIRRTLGFKSTLQPSESAVVNEIIQGKRKLSQETLNLVEKEAEKNPDNPKLTDALGVLVEEYNASYA</sequence>
<gene>
    <name evidence="1" type="ORF">F965_00511</name>
</gene>
<name>N8Y3P5_9GAMM</name>
<dbReference type="EMBL" id="APPI01000010">
    <property type="protein sequence ID" value="ENV14268.1"/>
    <property type="molecule type" value="Genomic_DNA"/>
</dbReference>
<dbReference type="RefSeq" id="WP_004812519.1">
    <property type="nucleotide sequence ID" value="NZ_KB849450.1"/>
</dbReference>
<dbReference type="HOGENOM" id="CLU_2257643_0_0_6"/>
<reference evidence="1 2" key="1">
    <citation type="submission" date="2013-02" db="EMBL/GenBank/DDBJ databases">
        <title>The Genome Sequence of Acinetobacter schindleri NIPH 900.</title>
        <authorList>
            <consortium name="The Broad Institute Genome Sequencing Platform"/>
            <consortium name="The Broad Institute Genome Sequencing Center for Infectious Disease"/>
            <person name="Cerqueira G."/>
            <person name="Feldgarden M."/>
            <person name="Courvalin P."/>
            <person name="Perichon B."/>
            <person name="Grillot-Courvalin C."/>
            <person name="Clermont D."/>
            <person name="Rocha E."/>
            <person name="Yoon E.-J."/>
            <person name="Nemec A."/>
            <person name="Walker B."/>
            <person name="Young S.K."/>
            <person name="Zeng Q."/>
            <person name="Gargeya S."/>
            <person name="Fitzgerald M."/>
            <person name="Haas B."/>
            <person name="Abouelleil A."/>
            <person name="Alvarado L."/>
            <person name="Arachchi H.M."/>
            <person name="Berlin A.M."/>
            <person name="Chapman S.B."/>
            <person name="Dewar J."/>
            <person name="Goldberg J."/>
            <person name="Griggs A."/>
            <person name="Gujja S."/>
            <person name="Hansen M."/>
            <person name="Howarth C."/>
            <person name="Imamovic A."/>
            <person name="Larimer J."/>
            <person name="McCowan C."/>
            <person name="Murphy C."/>
            <person name="Neiman D."/>
            <person name="Pearson M."/>
            <person name="Priest M."/>
            <person name="Roberts A."/>
            <person name="Saif S."/>
            <person name="Shea T."/>
            <person name="Sisk P."/>
            <person name="Sykes S."/>
            <person name="Wortman J."/>
            <person name="Nusbaum C."/>
            <person name="Birren B."/>
        </authorList>
    </citation>
    <scope>NUCLEOTIDE SEQUENCE [LARGE SCALE GENOMIC DNA]</scope>
    <source>
        <strain evidence="1 2">NIPH 900</strain>
    </source>
</reference>
<evidence type="ECO:0000313" key="1">
    <source>
        <dbReference type="EMBL" id="ENV14268.1"/>
    </source>
</evidence>
<evidence type="ECO:0000313" key="2">
    <source>
        <dbReference type="Proteomes" id="UP000018438"/>
    </source>
</evidence>
<dbReference type="AlphaFoldDB" id="N8Y3P5"/>
<keyword evidence="2" id="KW-1185">Reference proteome</keyword>
<dbReference type="Proteomes" id="UP000018438">
    <property type="component" value="Unassembled WGS sequence"/>
</dbReference>
<accession>N8Y3P5</accession>
<proteinExistence type="predicted"/>
<protein>
    <submittedName>
        <fullName evidence="1">Uncharacterized protein</fullName>
    </submittedName>
</protein>
<dbReference type="PATRIC" id="fig|1217675.3.peg.491"/>
<comment type="caution">
    <text evidence="1">The sequence shown here is derived from an EMBL/GenBank/DDBJ whole genome shotgun (WGS) entry which is preliminary data.</text>
</comment>
<organism evidence="1 2">
    <name type="scientific">Acinetobacter schindleri NIPH 900</name>
    <dbReference type="NCBI Taxonomy" id="1217675"/>
    <lineage>
        <taxon>Bacteria</taxon>
        <taxon>Pseudomonadati</taxon>
        <taxon>Pseudomonadota</taxon>
        <taxon>Gammaproteobacteria</taxon>
        <taxon>Moraxellales</taxon>
        <taxon>Moraxellaceae</taxon>
        <taxon>Acinetobacter</taxon>
    </lineage>
</organism>